<dbReference type="SMART" id="SM01067">
    <property type="entry name" value="CBM_3"/>
    <property type="match status" value="2"/>
</dbReference>
<dbReference type="Gene3D" id="1.50.10.100">
    <property type="entry name" value="Chondroitin AC/alginate lyase"/>
    <property type="match status" value="1"/>
</dbReference>
<feature type="domain" description="CBM3" evidence="6">
    <location>
        <begin position="1695"/>
        <end position="1847"/>
    </location>
</feature>
<dbReference type="InterPro" id="IPR008965">
    <property type="entry name" value="CBM2/CBM3_carb-bd_dom_sf"/>
</dbReference>
<dbReference type="InterPro" id="IPR013783">
    <property type="entry name" value="Ig-like_fold"/>
</dbReference>
<dbReference type="PROSITE" id="PS51172">
    <property type="entry name" value="CBM3"/>
    <property type="match status" value="2"/>
</dbReference>
<dbReference type="GO" id="GO:0030248">
    <property type="term" value="F:cellulose binding"/>
    <property type="evidence" value="ECO:0007669"/>
    <property type="project" value="InterPro"/>
</dbReference>
<dbReference type="PANTHER" id="PTHR13817:SF166">
    <property type="entry name" value="NEURONAL IGCAM-RELATED"/>
    <property type="match status" value="1"/>
</dbReference>
<keyword evidence="2" id="KW-0677">Repeat</keyword>
<evidence type="ECO:0000259" key="6">
    <source>
        <dbReference type="PROSITE" id="PS51172"/>
    </source>
</evidence>
<feature type="domain" description="Fibronectin type-III" evidence="5">
    <location>
        <begin position="770"/>
        <end position="858"/>
    </location>
</feature>
<dbReference type="InterPro" id="IPR008929">
    <property type="entry name" value="Chondroitin_lyas"/>
</dbReference>
<dbReference type="GO" id="GO:0016829">
    <property type="term" value="F:lyase activity"/>
    <property type="evidence" value="ECO:0007669"/>
    <property type="project" value="UniProtKB-KW"/>
</dbReference>
<dbReference type="RefSeq" id="WP_091212065.1">
    <property type="nucleotide sequence ID" value="NZ_FOCL01000005.1"/>
</dbReference>
<protein>
    <submittedName>
        <fullName evidence="7">Alginate lyase</fullName>
    </submittedName>
</protein>
<dbReference type="SMART" id="SM00060">
    <property type="entry name" value="FN3"/>
    <property type="match status" value="5"/>
</dbReference>
<feature type="domain" description="Fibronectin type-III" evidence="5">
    <location>
        <begin position="1230"/>
        <end position="1320"/>
    </location>
</feature>
<sequence length="1956" mass="208229">MKKALTYLYVLLSSALLLHERAFAQPFIHPGSLHSQTDLERIKSKVAAGEHPWIDAWNALIANPRAQKTYVAHPLADFGTNRQQSAIDAEAAYYNTLRWYISGDTTYAACAVRILNAWSSSITTTSPTDPLGIITINGFAIVGETLRIYPGWAPADLSRFQTVMANQYDWATHFLHTHNGNPNCPSLYPTSWEGTFVSAIIGIGVLCDNRVMYNDGVDYYKNGEGNGSIMNAVYTLHGSLGQTSESGRDQSHSQLGMANLATACQVAWNQGDDLYGYSNNRLLAGFEYEAQYNLGHDIPYTAWNNCINDNEMYIAPSQRGHNGWPNFEMVYNHYAVLKGLNAPNTKAMAELTRIEAGTDDLFGQGTLTYTLTPSAYPAFAPPPVPTGLAATPGISQVTLKWSLPPGDVVQGYNIFRSASSAGPYINIASSANWVIPEYTDVTVTNGTTYYYVISAINQAGTSANSASASAKPVAGGTALPAGWVRKDIGAVSVAGSVIYANVDNNTFILSGSGSDIGGTADSYSYLYSTASGDMTITTRLLDGGWSGLSGGEKVGIVLRESLDPNAKMLTVNLGELGNRYARFGTRSATAGNMNWQEGNHFSQVPLWLRLQRAGNAFTASQSPDGISWYVMGTSTVTMAANYFIGLSACTGSSGGAAVTRPTFDNVSITGGGSAPAAPLALTANALNSSRVKLTWSKLNQAAGYSISRSTASGGPYTTLASTVTDTAYVDSGLVASTTYFYVVKSANVTGLSSDSIKTSVQTQALILPPAPTGLQLTAGNARVVLKWAATDESPGSYSIKRSLTATGPYTVINSSAVTNYTDNTAVNGSSYYYAVSAVNAIGEGAASAPVQTFLSAKLTGTLIGTSGSYNNDPGTTKAAAIDSNLNTYFDANQTDGAWVGIDQGLGNSAKLSRVGYAPRSNIPQRMIGGTFQAANNSDFSDAVTLYTVSASPAIGVLTDQPVTDTGSYRYFRYYSPNGSSGNVAEVEFWGRKNISTVTLPPSQVTDLNASPGDKQVFLTWQPVTGATGYQVKRAQAIGGPFADVVTLSSTSYTDNNVNIGSTYFYTITGVNAVGTGPISAIDSVFLPKKLNGLLIGTSGSWNNDKSTTKAAAMDGNLNTYFDANQGDGAWVGLDLGSDTSGLVMQISFAPRSNIPQRMIGGVFQAANSADFSDAVTLYTVTTLPVAGPLTFKVLSNSNYFRYLRYLSPNGGSGNVAEVNFYGQIERGRSIPAVATGLFAGLGDAKVVLSWSPVADAESYIIKRATVSGGPYTTLIVADTATVYTDAAVNVGATYYYTVTSRNRKGNGPESEPVAILVAKKLAGLLIGTSGSWNNDPATTKAAAVDGNLNTFFDAAQNDGAWVGLDMGPDTTARVSQVSYAPRTNIPQRMVGGVFQGANTADFSTPVTLFTVTAAPVPGKLTSQIVLNNSYFRYLRYLSPNGGSGNVADVNFFGQVKRGQLITFNPLGKKLLGDPDFEPSGTINSSLALSYQSSDTSVATIVAGKIHLKAKGQTIITASQPGNDTFSAAVPVSQVLEVKNLKLEVQYMDGDNGLTANNIIRPYIKISNLDSVAVAYKELTMRYWFTAENFNGISTWIDYAQLGNSNVKMKYVALDQPKNGAFGYVEYSFQSTGNLAQFSNSGIIQSRFANGDWSNLTENDDYSFAGGSAGYAINNHITVYRNGVIVFGAEPAVVPVLTSLSITYQNQNQSAANNAISNFIAVNNTGNVPVLYGDITARYWFTKEGSQNLNYWIDYAKVGSGNISAKFATLDPVHVDADSYLEIAVNPAAGQLYPLSSSGNIQYRIAKADWSNFNELNDHSYLPKAAMAENSKITIYYKGQLIFGTEPAGSLKSLKSLSTASGSTADQVFPAEEAADKPVLYPNPVSGSSFSVKLTNNLLNKKIVARIRDINGRIIQTSEFKDNQGVLYVPISRTDLRGVYFVQLNDLPLLRVVINKP</sequence>
<reference evidence="8" key="1">
    <citation type="submission" date="2016-10" db="EMBL/GenBank/DDBJ databases">
        <authorList>
            <person name="Varghese N."/>
            <person name="Submissions S."/>
        </authorList>
    </citation>
    <scope>NUCLEOTIDE SEQUENCE [LARGE SCALE GENOMIC DNA]</scope>
    <source>
        <strain evidence="8">Gh-48</strain>
    </source>
</reference>
<name>A0A1H8LRK5_9SPHI</name>
<dbReference type="Pfam" id="PF05426">
    <property type="entry name" value="Alginate_lyase"/>
    <property type="match status" value="1"/>
</dbReference>
<dbReference type="InterPro" id="IPR008979">
    <property type="entry name" value="Galactose-bd-like_sf"/>
</dbReference>
<dbReference type="Gene3D" id="2.60.40.710">
    <property type="entry name" value="Endoglucanase-like"/>
    <property type="match status" value="2"/>
</dbReference>
<feature type="domain" description="Fibronectin type-III" evidence="5">
    <location>
        <begin position="1000"/>
        <end position="1089"/>
    </location>
</feature>
<feature type="domain" description="CBM3" evidence="6">
    <location>
        <begin position="1539"/>
        <end position="1691"/>
    </location>
</feature>
<organism evidence="7 8">
    <name type="scientific">Mucilaginibacter gossypiicola</name>
    <dbReference type="NCBI Taxonomy" id="551995"/>
    <lineage>
        <taxon>Bacteria</taxon>
        <taxon>Pseudomonadati</taxon>
        <taxon>Bacteroidota</taxon>
        <taxon>Sphingobacteriia</taxon>
        <taxon>Sphingobacteriales</taxon>
        <taxon>Sphingobacteriaceae</taxon>
        <taxon>Mucilaginibacter</taxon>
    </lineage>
</organism>
<dbReference type="Gene3D" id="2.60.40.10">
    <property type="entry name" value="Immunoglobulins"/>
    <property type="match status" value="5"/>
</dbReference>
<dbReference type="GO" id="GO:0042597">
    <property type="term" value="C:periplasmic space"/>
    <property type="evidence" value="ECO:0007669"/>
    <property type="project" value="InterPro"/>
</dbReference>
<evidence type="ECO:0000256" key="3">
    <source>
        <dbReference type="ARBA" id="ARBA00023239"/>
    </source>
</evidence>
<dbReference type="SUPFAM" id="SSF49785">
    <property type="entry name" value="Galactose-binding domain-like"/>
    <property type="match status" value="3"/>
</dbReference>
<dbReference type="Gene3D" id="2.60.40.1080">
    <property type="match status" value="1"/>
</dbReference>
<feature type="domain" description="Fibronectin type-III" evidence="5">
    <location>
        <begin position="677"/>
        <end position="765"/>
    </location>
</feature>
<dbReference type="InterPro" id="IPR008397">
    <property type="entry name" value="Alginate_lyase_dom"/>
</dbReference>
<dbReference type="SUPFAM" id="SSF49265">
    <property type="entry name" value="Fibronectin type III"/>
    <property type="match status" value="4"/>
</dbReference>
<dbReference type="InterPro" id="IPR036966">
    <property type="entry name" value="CBM3_sf"/>
</dbReference>
<dbReference type="GO" id="GO:0005975">
    <property type="term" value="P:carbohydrate metabolic process"/>
    <property type="evidence" value="ECO:0007669"/>
    <property type="project" value="InterPro"/>
</dbReference>
<dbReference type="InterPro" id="IPR050964">
    <property type="entry name" value="Striated_Muscle_Regulatory"/>
</dbReference>
<dbReference type="InterPro" id="IPR026444">
    <property type="entry name" value="Secre_tail"/>
</dbReference>
<dbReference type="InterPro" id="IPR001956">
    <property type="entry name" value="CBM3"/>
</dbReference>
<dbReference type="NCBIfam" id="TIGR04183">
    <property type="entry name" value="Por_Secre_tail"/>
    <property type="match status" value="1"/>
</dbReference>
<dbReference type="EMBL" id="FOCL01000005">
    <property type="protein sequence ID" value="SEO07724.1"/>
    <property type="molecule type" value="Genomic_DNA"/>
</dbReference>
<evidence type="ECO:0000256" key="1">
    <source>
        <dbReference type="ARBA" id="ARBA00022729"/>
    </source>
</evidence>
<evidence type="ECO:0000313" key="8">
    <source>
        <dbReference type="Proteomes" id="UP000198942"/>
    </source>
</evidence>
<dbReference type="PROSITE" id="PS50853">
    <property type="entry name" value="FN3"/>
    <property type="match status" value="5"/>
</dbReference>
<proteinExistence type="predicted"/>
<evidence type="ECO:0000259" key="5">
    <source>
        <dbReference type="PROSITE" id="PS50853"/>
    </source>
</evidence>
<feature type="domain" description="Fibronectin type-III" evidence="5">
    <location>
        <begin position="381"/>
        <end position="476"/>
    </location>
</feature>
<dbReference type="PANTHER" id="PTHR13817">
    <property type="entry name" value="TITIN"/>
    <property type="match status" value="1"/>
</dbReference>
<dbReference type="Gene3D" id="2.60.120.200">
    <property type="match status" value="1"/>
</dbReference>
<keyword evidence="1 4" id="KW-0732">Signal</keyword>
<dbReference type="InterPro" id="IPR036116">
    <property type="entry name" value="FN3_sf"/>
</dbReference>
<dbReference type="CDD" id="cd00063">
    <property type="entry name" value="FN3"/>
    <property type="match status" value="5"/>
</dbReference>
<dbReference type="SUPFAM" id="SSF48230">
    <property type="entry name" value="Chondroitin AC/alginate lyase"/>
    <property type="match status" value="1"/>
</dbReference>
<dbReference type="Proteomes" id="UP000198942">
    <property type="component" value="Unassembled WGS sequence"/>
</dbReference>
<evidence type="ECO:0000313" key="7">
    <source>
        <dbReference type="EMBL" id="SEO07724.1"/>
    </source>
</evidence>
<dbReference type="OrthoDB" id="355609at2"/>
<keyword evidence="8" id="KW-1185">Reference proteome</keyword>
<evidence type="ECO:0000256" key="2">
    <source>
        <dbReference type="ARBA" id="ARBA00022737"/>
    </source>
</evidence>
<evidence type="ECO:0000256" key="4">
    <source>
        <dbReference type="SAM" id="SignalP"/>
    </source>
</evidence>
<dbReference type="STRING" id="551995.SAMN05192574_105217"/>
<gene>
    <name evidence="7" type="ORF">SAMN05192574_105217</name>
</gene>
<dbReference type="Pfam" id="PF00942">
    <property type="entry name" value="CBM_3"/>
    <property type="match status" value="2"/>
</dbReference>
<dbReference type="InterPro" id="IPR003961">
    <property type="entry name" value="FN3_dom"/>
</dbReference>
<feature type="chain" id="PRO_5011503034" evidence="4">
    <location>
        <begin position="25"/>
        <end position="1956"/>
    </location>
</feature>
<dbReference type="SUPFAM" id="SSF49384">
    <property type="entry name" value="Carbohydrate-binding domain"/>
    <property type="match status" value="2"/>
</dbReference>
<accession>A0A1H8LRK5</accession>
<keyword evidence="3 7" id="KW-0456">Lyase</keyword>
<feature type="signal peptide" evidence="4">
    <location>
        <begin position="1"/>
        <end position="24"/>
    </location>
</feature>
<dbReference type="Gene3D" id="2.60.120.260">
    <property type="entry name" value="Galactose-binding domain-like"/>
    <property type="match status" value="3"/>
</dbReference>